<keyword evidence="9" id="KW-0067">ATP-binding</keyword>
<dbReference type="Pfam" id="PF01300">
    <property type="entry name" value="Sua5_yciO_yrdC"/>
    <property type="match status" value="1"/>
</dbReference>
<evidence type="ECO:0000256" key="7">
    <source>
        <dbReference type="ARBA" id="ARBA00022695"/>
    </source>
</evidence>
<dbReference type="InterPro" id="IPR050156">
    <property type="entry name" value="TC-AMP_synthase_SUA5"/>
</dbReference>
<dbReference type="GO" id="GO:0006450">
    <property type="term" value="P:regulation of translational fidelity"/>
    <property type="evidence" value="ECO:0007669"/>
    <property type="project" value="TreeGrafter"/>
</dbReference>
<dbReference type="GO" id="GO:0008033">
    <property type="term" value="P:tRNA processing"/>
    <property type="evidence" value="ECO:0007669"/>
    <property type="project" value="UniProtKB-KW"/>
</dbReference>
<dbReference type="NCBIfam" id="TIGR00057">
    <property type="entry name" value="L-threonylcarbamoyladenylate synthase"/>
    <property type="match status" value="1"/>
</dbReference>
<dbReference type="EC" id="2.7.7.87" evidence="3"/>
<evidence type="ECO:0000256" key="5">
    <source>
        <dbReference type="ARBA" id="ARBA00022679"/>
    </source>
</evidence>
<evidence type="ECO:0000256" key="4">
    <source>
        <dbReference type="ARBA" id="ARBA00022490"/>
    </source>
</evidence>
<evidence type="ECO:0000256" key="10">
    <source>
        <dbReference type="ARBA" id="ARBA00029774"/>
    </source>
</evidence>
<keyword evidence="7" id="KW-0548">Nucleotidyltransferase</keyword>
<dbReference type="GO" id="GO:0005524">
    <property type="term" value="F:ATP binding"/>
    <property type="evidence" value="ECO:0007669"/>
    <property type="project" value="UniProtKB-KW"/>
</dbReference>
<dbReference type="GO" id="GO:0003725">
    <property type="term" value="F:double-stranded RNA binding"/>
    <property type="evidence" value="ECO:0007669"/>
    <property type="project" value="InterPro"/>
</dbReference>
<dbReference type="AlphaFoldDB" id="A0A1H9HM55"/>
<dbReference type="Gene3D" id="3.90.870.10">
    <property type="entry name" value="DHBP synthase"/>
    <property type="match status" value="1"/>
</dbReference>
<evidence type="ECO:0000256" key="2">
    <source>
        <dbReference type="ARBA" id="ARBA00007663"/>
    </source>
</evidence>
<evidence type="ECO:0000256" key="11">
    <source>
        <dbReference type="ARBA" id="ARBA00048366"/>
    </source>
</evidence>
<dbReference type="PANTHER" id="PTHR17490">
    <property type="entry name" value="SUA5"/>
    <property type="match status" value="1"/>
</dbReference>
<dbReference type="PANTHER" id="PTHR17490:SF16">
    <property type="entry name" value="THREONYLCARBAMOYL-AMP SYNTHASE"/>
    <property type="match status" value="1"/>
</dbReference>
<evidence type="ECO:0000256" key="8">
    <source>
        <dbReference type="ARBA" id="ARBA00022741"/>
    </source>
</evidence>
<reference evidence="13 14" key="1">
    <citation type="submission" date="2016-10" db="EMBL/GenBank/DDBJ databases">
        <authorList>
            <person name="de Groot N.N."/>
        </authorList>
    </citation>
    <scope>NUCLEOTIDE SEQUENCE [LARGE SCALE GENOMIC DNA]</scope>
    <source>
        <strain evidence="13 14">B25</strain>
    </source>
</reference>
<comment type="subcellular location">
    <subcellularLocation>
        <location evidence="1">Cytoplasm</location>
    </subcellularLocation>
</comment>
<keyword evidence="14" id="KW-1185">Reference proteome</keyword>
<dbReference type="SUPFAM" id="SSF55821">
    <property type="entry name" value="YrdC/RibB"/>
    <property type="match status" value="1"/>
</dbReference>
<dbReference type="GO" id="GO:0000049">
    <property type="term" value="F:tRNA binding"/>
    <property type="evidence" value="ECO:0007669"/>
    <property type="project" value="TreeGrafter"/>
</dbReference>
<dbReference type="InterPro" id="IPR006070">
    <property type="entry name" value="Sua5-like_dom"/>
</dbReference>
<evidence type="ECO:0000256" key="3">
    <source>
        <dbReference type="ARBA" id="ARBA00012584"/>
    </source>
</evidence>
<dbReference type="InterPro" id="IPR017945">
    <property type="entry name" value="DHBP_synth_RibB-like_a/b_dom"/>
</dbReference>
<organism evidence="13 14">
    <name type="scientific">Treponema bryantii</name>
    <dbReference type="NCBI Taxonomy" id="163"/>
    <lineage>
        <taxon>Bacteria</taxon>
        <taxon>Pseudomonadati</taxon>
        <taxon>Spirochaetota</taxon>
        <taxon>Spirochaetia</taxon>
        <taxon>Spirochaetales</taxon>
        <taxon>Treponemataceae</taxon>
        <taxon>Treponema</taxon>
    </lineage>
</organism>
<evidence type="ECO:0000313" key="13">
    <source>
        <dbReference type="EMBL" id="SEQ63312.1"/>
    </source>
</evidence>
<keyword evidence="4" id="KW-0963">Cytoplasm</keyword>
<protein>
    <recommendedName>
        <fullName evidence="10">L-threonylcarbamoyladenylate synthase</fullName>
        <ecNumber evidence="3">2.7.7.87</ecNumber>
    </recommendedName>
    <alternativeName>
        <fullName evidence="10">L-threonylcarbamoyladenylate synthase</fullName>
    </alternativeName>
</protein>
<evidence type="ECO:0000256" key="1">
    <source>
        <dbReference type="ARBA" id="ARBA00004496"/>
    </source>
</evidence>
<comment type="similarity">
    <text evidence="2">Belongs to the SUA5 family.</text>
</comment>
<comment type="catalytic activity">
    <reaction evidence="11">
        <text>L-threonine + hydrogencarbonate + ATP = L-threonylcarbamoyladenylate + diphosphate + H2O</text>
        <dbReference type="Rhea" id="RHEA:36407"/>
        <dbReference type="ChEBI" id="CHEBI:15377"/>
        <dbReference type="ChEBI" id="CHEBI:17544"/>
        <dbReference type="ChEBI" id="CHEBI:30616"/>
        <dbReference type="ChEBI" id="CHEBI:33019"/>
        <dbReference type="ChEBI" id="CHEBI:57926"/>
        <dbReference type="ChEBI" id="CHEBI:73682"/>
        <dbReference type="EC" id="2.7.7.87"/>
    </reaction>
</comment>
<keyword evidence="6" id="KW-0819">tRNA processing</keyword>
<keyword evidence="8" id="KW-0547">Nucleotide-binding</keyword>
<evidence type="ECO:0000256" key="9">
    <source>
        <dbReference type="ARBA" id="ARBA00022840"/>
    </source>
</evidence>
<feature type="domain" description="YrdC-like" evidence="12">
    <location>
        <begin position="11"/>
        <end position="202"/>
    </location>
</feature>
<evidence type="ECO:0000259" key="12">
    <source>
        <dbReference type="PROSITE" id="PS51163"/>
    </source>
</evidence>
<gene>
    <name evidence="13" type="ORF">SAMN04487977_10764</name>
</gene>
<dbReference type="STRING" id="163.SAMN04487775_101489"/>
<dbReference type="Proteomes" id="UP000182360">
    <property type="component" value="Unassembled WGS sequence"/>
</dbReference>
<proteinExistence type="inferred from homology"/>
<dbReference type="GO" id="GO:0005737">
    <property type="term" value="C:cytoplasm"/>
    <property type="evidence" value="ECO:0007669"/>
    <property type="project" value="UniProtKB-SubCell"/>
</dbReference>
<dbReference type="RefSeq" id="WP_074644411.1">
    <property type="nucleotide sequence ID" value="NZ_FOFU01000007.1"/>
</dbReference>
<sequence length="204" mass="22010">MKTLIKNKNDQESIKTTANTLKNGGIVIIPTDTVYGFSGIVDLKNAASNFETDAKIRTIKGRAETKPLIQLIAKPEDIHLYTDDALPAELLSKWPGALTIIVHIKKDSPLAATAIPESGTVAFRCPGDEWLRKIITECGAPIFSTSVNRSGQPVLDTADAISSEFKNEVDLIINDGDKKGALPSTLVMLENGKVKVLRQGSVEV</sequence>
<dbReference type="EMBL" id="FOFU01000007">
    <property type="protein sequence ID" value="SEQ63312.1"/>
    <property type="molecule type" value="Genomic_DNA"/>
</dbReference>
<dbReference type="GO" id="GO:0061710">
    <property type="term" value="F:L-threonylcarbamoyladenylate synthase"/>
    <property type="evidence" value="ECO:0007669"/>
    <property type="project" value="UniProtKB-EC"/>
</dbReference>
<evidence type="ECO:0000256" key="6">
    <source>
        <dbReference type="ARBA" id="ARBA00022694"/>
    </source>
</evidence>
<accession>A0A1H9HM55</accession>
<dbReference type="OrthoDB" id="9814580at2"/>
<evidence type="ECO:0000313" key="14">
    <source>
        <dbReference type="Proteomes" id="UP000182360"/>
    </source>
</evidence>
<dbReference type="PROSITE" id="PS51163">
    <property type="entry name" value="YRDC"/>
    <property type="match status" value="1"/>
</dbReference>
<name>A0A1H9HM55_9SPIR</name>
<keyword evidence="5" id="KW-0808">Transferase</keyword>